<dbReference type="AlphaFoldDB" id="A0A2P2KFT2"/>
<accession>A0A2P2KFT2</accession>
<proteinExistence type="predicted"/>
<protein>
    <submittedName>
        <fullName evidence="1">L-2-hydroxyglutarate dehydrogenase isoform X1</fullName>
    </submittedName>
</protein>
<dbReference type="EMBL" id="GGEC01024066">
    <property type="protein sequence ID" value="MBX04550.1"/>
    <property type="molecule type" value="Transcribed_RNA"/>
</dbReference>
<evidence type="ECO:0000313" key="1">
    <source>
        <dbReference type="EMBL" id="MBX04550.1"/>
    </source>
</evidence>
<sequence length="55" mass="6340">MISLNMATNDSRIIREGCSITFSFSLNHPNWVVIPLKRALKNENQQSQKLAKIWP</sequence>
<organism evidence="1">
    <name type="scientific">Rhizophora mucronata</name>
    <name type="common">Asiatic mangrove</name>
    <dbReference type="NCBI Taxonomy" id="61149"/>
    <lineage>
        <taxon>Eukaryota</taxon>
        <taxon>Viridiplantae</taxon>
        <taxon>Streptophyta</taxon>
        <taxon>Embryophyta</taxon>
        <taxon>Tracheophyta</taxon>
        <taxon>Spermatophyta</taxon>
        <taxon>Magnoliopsida</taxon>
        <taxon>eudicotyledons</taxon>
        <taxon>Gunneridae</taxon>
        <taxon>Pentapetalae</taxon>
        <taxon>rosids</taxon>
        <taxon>fabids</taxon>
        <taxon>Malpighiales</taxon>
        <taxon>Rhizophoraceae</taxon>
        <taxon>Rhizophora</taxon>
    </lineage>
</organism>
<name>A0A2P2KFT2_RHIMU</name>
<reference evidence="1" key="1">
    <citation type="submission" date="2018-02" db="EMBL/GenBank/DDBJ databases">
        <title>Rhizophora mucronata_Transcriptome.</title>
        <authorList>
            <person name="Meera S.P."/>
            <person name="Sreeshan A."/>
            <person name="Augustine A."/>
        </authorList>
    </citation>
    <scope>NUCLEOTIDE SEQUENCE</scope>
    <source>
        <tissue evidence="1">Leaf</tissue>
    </source>
</reference>